<name>J7S6E1_9APHY</name>
<sequence length="241" mass="25232">MPVPTDPQAAALLTHVLSQIEQNVAFLSSQNYISSGDAADIMARLTALQKTSDTQSLAVGPPRAAPSPARQVPLPPARSQKAKALWAYNEDGQEPNDLSFSAGEMVEVVDETNADWWTGKCRGRQGLFPSNHVEKISSASIPLNVPLPMPSMPATPIPQQPVYAPMPSEKSAYRPFGAVHQVANQPPAVGANSVGLQQAPQQEQKRNRFGGLGNTMAQSAAGGVGFGAGAAIGSGIVNAIF</sequence>
<evidence type="ECO:0000313" key="6">
    <source>
        <dbReference type="Proteomes" id="UP000006352"/>
    </source>
</evidence>
<organism evidence="5 6">
    <name type="scientific">Fibroporia radiculosa</name>
    <dbReference type="NCBI Taxonomy" id="599839"/>
    <lineage>
        <taxon>Eukaryota</taxon>
        <taxon>Fungi</taxon>
        <taxon>Dikarya</taxon>
        <taxon>Basidiomycota</taxon>
        <taxon>Agaricomycotina</taxon>
        <taxon>Agaricomycetes</taxon>
        <taxon>Polyporales</taxon>
        <taxon>Fibroporiaceae</taxon>
        <taxon>Fibroporia</taxon>
    </lineage>
</organism>
<dbReference type="OrthoDB" id="5983572at2759"/>
<dbReference type="FunCoup" id="J7S6E1">
    <property type="interactions" value="53"/>
</dbReference>
<feature type="domain" description="SH3" evidence="4">
    <location>
        <begin position="77"/>
        <end position="138"/>
    </location>
</feature>
<dbReference type="HOGENOM" id="CLU_064552_0_0_1"/>
<evidence type="ECO:0000256" key="3">
    <source>
        <dbReference type="SAM" id="MobiDB-lite"/>
    </source>
</evidence>
<evidence type="ECO:0000259" key="4">
    <source>
        <dbReference type="PROSITE" id="PS50002"/>
    </source>
</evidence>
<dbReference type="InterPro" id="IPR036028">
    <property type="entry name" value="SH3-like_dom_sf"/>
</dbReference>
<dbReference type="SUPFAM" id="SSF50044">
    <property type="entry name" value="SH3-domain"/>
    <property type="match status" value="1"/>
</dbReference>
<dbReference type="PRINTS" id="PR00452">
    <property type="entry name" value="SH3DOMAIN"/>
</dbReference>
<dbReference type="STRING" id="599839.J7S6E1"/>
<dbReference type="PANTHER" id="PTHR45929:SF3">
    <property type="entry name" value="JAK PATHWAY SIGNAL TRANSDUCTION ADAPTOR MOLECULE"/>
    <property type="match status" value="1"/>
</dbReference>
<dbReference type="GO" id="GO:0033565">
    <property type="term" value="C:ESCRT-0 complex"/>
    <property type="evidence" value="ECO:0007669"/>
    <property type="project" value="TreeGrafter"/>
</dbReference>
<keyword evidence="1 2" id="KW-0728">SH3 domain</keyword>
<feature type="region of interest" description="Disordered" evidence="3">
    <location>
        <begin position="54"/>
        <end position="75"/>
    </location>
</feature>
<dbReference type="AlphaFoldDB" id="J7S6E1"/>
<evidence type="ECO:0000256" key="2">
    <source>
        <dbReference type="PROSITE-ProRule" id="PRU00192"/>
    </source>
</evidence>
<dbReference type="InterPro" id="IPR050670">
    <property type="entry name" value="STAM"/>
</dbReference>
<dbReference type="PRINTS" id="PR00499">
    <property type="entry name" value="P67PHOX"/>
</dbReference>
<dbReference type="PROSITE" id="PS50002">
    <property type="entry name" value="SH3"/>
    <property type="match status" value="1"/>
</dbReference>
<protein>
    <recommendedName>
        <fullName evidence="4">SH3 domain-containing protein</fullName>
    </recommendedName>
</protein>
<evidence type="ECO:0000313" key="5">
    <source>
        <dbReference type="EMBL" id="CCM07059.1"/>
    </source>
</evidence>
<dbReference type="Gene3D" id="2.30.30.40">
    <property type="entry name" value="SH3 Domains"/>
    <property type="match status" value="1"/>
</dbReference>
<dbReference type="GO" id="GO:0043328">
    <property type="term" value="P:protein transport to vacuole involved in ubiquitin-dependent protein catabolic process via the multivesicular body sorting pathway"/>
    <property type="evidence" value="ECO:0007669"/>
    <property type="project" value="TreeGrafter"/>
</dbReference>
<dbReference type="InterPro" id="IPR001452">
    <property type="entry name" value="SH3_domain"/>
</dbReference>
<dbReference type="GeneID" id="24101959"/>
<proteinExistence type="predicted"/>
<dbReference type="PANTHER" id="PTHR45929">
    <property type="entry name" value="JAK PATHWAY SIGNAL TRANSDUCTION ADAPTOR MOLECULE"/>
    <property type="match status" value="1"/>
</dbReference>
<keyword evidence="6" id="KW-1185">Reference proteome</keyword>
<dbReference type="Proteomes" id="UP000006352">
    <property type="component" value="Unassembled WGS sequence"/>
</dbReference>
<dbReference type="EMBL" id="HE797631">
    <property type="protein sequence ID" value="CCM07059.1"/>
    <property type="molecule type" value="Genomic_DNA"/>
</dbReference>
<dbReference type="FunFam" id="2.30.30.40:FF:000072">
    <property type="entry name" value="Unconventional Myosin IB"/>
    <property type="match status" value="1"/>
</dbReference>
<dbReference type="Pfam" id="PF00018">
    <property type="entry name" value="SH3_1"/>
    <property type="match status" value="1"/>
</dbReference>
<evidence type="ECO:0000256" key="1">
    <source>
        <dbReference type="ARBA" id="ARBA00022443"/>
    </source>
</evidence>
<dbReference type="SMART" id="SM00326">
    <property type="entry name" value="SH3"/>
    <property type="match status" value="1"/>
</dbReference>
<dbReference type="RefSeq" id="XP_012177080.1">
    <property type="nucleotide sequence ID" value="XM_012321690.1"/>
</dbReference>
<reference evidence="5 6" key="1">
    <citation type="journal article" date="2012" name="Appl. Environ. Microbiol.">
        <title>Short-read sequencing for genomic analysis of the brown rot fungus Fibroporia radiculosa.</title>
        <authorList>
            <person name="Tang J.D."/>
            <person name="Perkins A.D."/>
            <person name="Sonstegard T.S."/>
            <person name="Schroeder S.G."/>
            <person name="Burgess S.C."/>
            <person name="Diehl S.V."/>
        </authorList>
    </citation>
    <scope>NUCLEOTIDE SEQUENCE [LARGE SCALE GENOMIC DNA]</scope>
    <source>
        <strain evidence="5 6">TFFH 294</strain>
    </source>
</reference>
<gene>
    <name evidence="5" type="ORF">FIBRA_09381</name>
</gene>
<accession>J7S6E1</accession>
<dbReference type="InParanoid" id="J7S6E1"/>